<dbReference type="PRINTS" id="PR01438">
    <property type="entry name" value="UNVRSLSTRESS"/>
</dbReference>
<evidence type="ECO:0000256" key="1">
    <source>
        <dbReference type="ARBA" id="ARBA00008791"/>
    </source>
</evidence>
<reference evidence="4" key="1">
    <citation type="submission" date="2017-08" db="EMBL/GenBank/DDBJ databases">
        <authorList>
            <person name="Varghese N."/>
            <person name="Submissions S."/>
        </authorList>
    </citation>
    <scope>NUCLEOTIDE SEQUENCE [LARGE SCALE GENOMIC DNA]</scope>
    <source>
        <strain evidence="4">USBA17B2</strain>
    </source>
</reference>
<dbReference type="Pfam" id="PF00582">
    <property type="entry name" value="Usp"/>
    <property type="match status" value="1"/>
</dbReference>
<evidence type="ECO:0000313" key="3">
    <source>
        <dbReference type="EMBL" id="SOC51328.1"/>
    </source>
</evidence>
<dbReference type="PANTHER" id="PTHR46268">
    <property type="entry name" value="STRESS RESPONSE PROTEIN NHAX"/>
    <property type="match status" value="1"/>
</dbReference>
<dbReference type="AlphaFoldDB" id="A0A285VCM2"/>
<dbReference type="PANTHER" id="PTHR46268:SF6">
    <property type="entry name" value="UNIVERSAL STRESS PROTEIN UP12"/>
    <property type="match status" value="1"/>
</dbReference>
<proteinExistence type="inferred from homology"/>
<organism evidence="3 4">
    <name type="scientific">Ornithinimicrobium cerasi</name>
    <dbReference type="NCBI Taxonomy" id="2248773"/>
    <lineage>
        <taxon>Bacteria</taxon>
        <taxon>Bacillati</taxon>
        <taxon>Actinomycetota</taxon>
        <taxon>Actinomycetes</taxon>
        <taxon>Micrococcales</taxon>
        <taxon>Ornithinimicrobiaceae</taxon>
        <taxon>Ornithinimicrobium</taxon>
    </lineage>
</organism>
<dbReference type="CDD" id="cd00293">
    <property type="entry name" value="USP-like"/>
    <property type="match status" value="1"/>
</dbReference>
<sequence length="137" mass="14387">MAYVASRMSRFVNWKVSPMTVVLAHTTTPEGVAAQDAALDEARRRGEDLLVFPLSGQSVTADEISGDGVQVSVRLPDGRSRDVVGELLDVAGEVGATCIVIGLRHRTPVGKLLLGSAAQQILLEASVPVIAVKPAQS</sequence>
<gene>
    <name evidence="3" type="ORF">SAMN05421879_101144</name>
</gene>
<dbReference type="InterPro" id="IPR014729">
    <property type="entry name" value="Rossmann-like_a/b/a_fold"/>
</dbReference>
<dbReference type="InterPro" id="IPR006015">
    <property type="entry name" value="Universal_stress_UspA"/>
</dbReference>
<protein>
    <submittedName>
        <fullName evidence="3">Universal stress protein family protein</fullName>
    </submittedName>
</protein>
<accession>A0A285VCM2</accession>
<name>A0A285VCM2_9MICO</name>
<comment type="similarity">
    <text evidence="1">Belongs to the universal stress protein A family.</text>
</comment>
<evidence type="ECO:0000259" key="2">
    <source>
        <dbReference type="Pfam" id="PF00582"/>
    </source>
</evidence>
<dbReference type="SUPFAM" id="SSF52402">
    <property type="entry name" value="Adenine nucleotide alpha hydrolases-like"/>
    <property type="match status" value="1"/>
</dbReference>
<dbReference type="Gene3D" id="3.40.50.620">
    <property type="entry name" value="HUPs"/>
    <property type="match status" value="1"/>
</dbReference>
<dbReference type="InterPro" id="IPR006016">
    <property type="entry name" value="UspA"/>
</dbReference>
<feature type="domain" description="UspA" evidence="2">
    <location>
        <begin position="20"/>
        <end position="133"/>
    </location>
</feature>
<dbReference type="Proteomes" id="UP000219688">
    <property type="component" value="Unassembled WGS sequence"/>
</dbReference>
<evidence type="ECO:0000313" key="4">
    <source>
        <dbReference type="Proteomes" id="UP000219688"/>
    </source>
</evidence>
<keyword evidence="4" id="KW-1185">Reference proteome</keyword>
<dbReference type="EMBL" id="OBQK01000001">
    <property type="protein sequence ID" value="SOC51328.1"/>
    <property type="molecule type" value="Genomic_DNA"/>
</dbReference>